<reference evidence="3 4" key="1">
    <citation type="journal article" date="2023" name="Plants (Basel)">
        <title>Bridging the Gap: Combining Genomics and Transcriptomics Approaches to Understand Stylosanthes scabra, an Orphan Legume from the Brazilian Caatinga.</title>
        <authorList>
            <person name="Ferreira-Neto J.R.C."/>
            <person name="da Silva M.D."/>
            <person name="Binneck E."/>
            <person name="de Melo N.F."/>
            <person name="da Silva R.H."/>
            <person name="de Melo A.L.T.M."/>
            <person name="Pandolfi V."/>
            <person name="Bustamante F.O."/>
            <person name="Brasileiro-Vidal A.C."/>
            <person name="Benko-Iseppon A.M."/>
        </authorList>
    </citation>
    <scope>NUCLEOTIDE SEQUENCE [LARGE SCALE GENOMIC DNA]</scope>
    <source>
        <tissue evidence="3">Leaves</tissue>
    </source>
</reference>
<keyword evidence="4" id="KW-1185">Reference proteome</keyword>
<dbReference type="InterPro" id="IPR036938">
    <property type="entry name" value="PAP2/HPO_sf"/>
</dbReference>
<evidence type="ECO:0008006" key="5">
    <source>
        <dbReference type="Google" id="ProtNLM"/>
    </source>
</evidence>
<gene>
    <name evidence="3" type="ORF">PIB30_029521</name>
</gene>
<keyword evidence="2" id="KW-0472">Membrane</keyword>
<name>A0ABU6TB31_9FABA</name>
<keyword evidence="2" id="KW-0812">Transmembrane</keyword>
<keyword evidence="2" id="KW-1133">Transmembrane helix</keyword>
<protein>
    <recommendedName>
        <fullName evidence="5">Dolichyldiphosphatase</fullName>
    </recommendedName>
</protein>
<feature type="transmembrane region" description="Helical" evidence="2">
    <location>
        <begin position="205"/>
        <end position="229"/>
    </location>
</feature>
<evidence type="ECO:0000313" key="4">
    <source>
        <dbReference type="Proteomes" id="UP001341840"/>
    </source>
</evidence>
<dbReference type="SUPFAM" id="SSF48317">
    <property type="entry name" value="Acid phosphatase/Vanadium-dependent haloperoxidase"/>
    <property type="match status" value="1"/>
</dbReference>
<keyword evidence="1" id="KW-0378">Hydrolase</keyword>
<sequence length="230" mass="25607">MALLSYNLSSRLLPPTLLRLRHTHPFMKHASTSLVFAGAGTSTHFLARNQIWLSSNTMNASSTQRSAFRDEERDDVKHVFEQEPFIDALTGFKLNILYRDIEPAINRASKWIVGAFFGAFILLSCNVGEALWIVAGSIINLFLSIFLKNILNQERPSALKSDPGMPSSHAQSMFFTAIFFIFSIVSKGITTTSYSKPGGGWSCNWIHFVCSMVLAMECFYSGCISILFVG</sequence>
<dbReference type="PANTHER" id="PTHR11247">
    <property type="entry name" value="PALMITOYL-PROTEIN THIOESTERASE/DOLICHYLDIPHOSPHATASE 1"/>
    <property type="match status" value="1"/>
</dbReference>
<dbReference type="Proteomes" id="UP001341840">
    <property type="component" value="Unassembled WGS sequence"/>
</dbReference>
<feature type="transmembrane region" description="Helical" evidence="2">
    <location>
        <begin position="172"/>
        <end position="190"/>
    </location>
</feature>
<evidence type="ECO:0000313" key="3">
    <source>
        <dbReference type="EMBL" id="MED6145922.1"/>
    </source>
</evidence>
<proteinExistence type="predicted"/>
<comment type="caution">
    <text evidence="3">The sequence shown here is derived from an EMBL/GenBank/DDBJ whole genome shotgun (WGS) entry which is preliminary data.</text>
</comment>
<accession>A0ABU6TB31</accession>
<dbReference type="EMBL" id="JASCZI010090741">
    <property type="protein sequence ID" value="MED6145922.1"/>
    <property type="molecule type" value="Genomic_DNA"/>
</dbReference>
<evidence type="ECO:0000256" key="1">
    <source>
        <dbReference type="ARBA" id="ARBA00022801"/>
    </source>
</evidence>
<evidence type="ECO:0000256" key="2">
    <source>
        <dbReference type="SAM" id="Phobius"/>
    </source>
</evidence>
<organism evidence="3 4">
    <name type="scientific">Stylosanthes scabra</name>
    <dbReference type="NCBI Taxonomy" id="79078"/>
    <lineage>
        <taxon>Eukaryota</taxon>
        <taxon>Viridiplantae</taxon>
        <taxon>Streptophyta</taxon>
        <taxon>Embryophyta</taxon>
        <taxon>Tracheophyta</taxon>
        <taxon>Spermatophyta</taxon>
        <taxon>Magnoliopsida</taxon>
        <taxon>eudicotyledons</taxon>
        <taxon>Gunneridae</taxon>
        <taxon>Pentapetalae</taxon>
        <taxon>rosids</taxon>
        <taxon>fabids</taxon>
        <taxon>Fabales</taxon>
        <taxon>Fabaceae</taxon>
        <taxon>Papilionoideae</taxon>
        <taxon>50 kb inversion clade</taxon>
        <taxon>dalbergioids sensu lato</taxon>
        <taxon>Dalbergieae</taxon>
        <taxon>Pterocarpus clade</taxon>
        <taxon>Stylosanthes</taxon>
    </lineage>
</organism>
<feature type="transmembrane region" description="Helical" evidence="2">
    <location>
        <begin position="130"/>
        <end position="151"/>
    </location>
</feature>
<dbReference type="PANTHER" id="PTHR11247:SF40">
    <property type="entry name" value="LIPID PHOSPHATE PHOSPHATASE EPSILON 1, CHLOROPLASTIC"/>
    <property type="match status" value="1"/>
</dbReference>